<proteinExistence type="predicted"/>
<evidence type="ECO:0000256" key="2">
    <source>
        <dbReference type="ARBA" id="ARBA00004370"/>
    </source>
</evidence>
<dbReference type="Pfam" id="PF02518">
    <property type="entry name" value="HATPase_c"/>
    <property type="match status" value="1"/>
</dbReference>
<organism evidence="18 19">
    <name type="scientific">Riccia sorocarpa</name>
    <dbReference type="NCBI Taxonomy" id="122646"/>
    <lineage>
        <taxon>Eukaryota</taxon>
        <taxon>Viridiplantae</taxon>
        <taxon>Streptophyta</taxon>
        <taxon>Embryophyta</taxon>
        <taxon>Marchantiophyta</taxon>
        <taxon>Marchantiopsida</taxon>
        <taxon>Marchantiidae</taxon>
        <taxon>Marchantiales</taxon>
        <taxon>Ricciaceae</taxon>
        <taxon>Riccia</taxon>
    </lineage>
</organism>
<gene>
    <name evidence="18" type="ORF">R1sor_001294</name>
</gene>
<keyword evidence="4 13" id="KW-0597">Phosphoprotein</keyword>
<dbReference type="SMART" id="SM00387">
    <property type="entry name" value="HATPase_c"/>
    <property type="match status" value="1"/>
</dbReference>
<evidence type="ECO:0000256" key="14">
    <source>
        <dbReference type="SAM" id="Phobius"/>
    </source>
</evidence>
<dbReference type="GO" id="GO:0004673">
    <property type="term" value="F:protein histidine kinase activity"/>
    <property type="evidence" value="ECO:0007669"/>
    <property type="project" value="UniProtKB-EC"/>
</dbReference>
<evidence type="ECO:0000313" key="18">
    <source>
        <dbReference type="EMBL" id="KAL3683272.1"/>
    </source>
</evidence>
<evidence type="ECO:0000256" key="13">
    <source>
        <dbReference type="PROSITE-ProRule" id="PRU00169"/>
    </source>
</evidence>
<dbReference type="FunFam" id="1.10.287.130:FF:000002">
    <property type="entry name" value="Two-component osmosensing histidine kinase"/>
    <property type="match status" value="1"/>
</dbReference>
<dbReference type="InterPro" id="IPR006189">
    <property type="entry name" value="CHASE_dom"/>
</dbReference>
<dbReference type="EMBL" id="JBJQOH010000006">
    <property type="protein sequence ID" value="KAL3683272.1"/>
    <property type="molecule type" value="Genomic_DNA"/>
</dbReference>
<keyword evidence="11" id="KW-0902">Two-component regulatory system</keyword>
<dbReference type="Gene3D" id="3.30.450.350">
    <property type="entry name" value="CHASE domain"/>
    <property type="match status" value="1"/>
</dbReference>
<keyword evidence="8" id="KW-0418">Kinase</keyword>
<comment type="subcellular location">
    <subcellularLocation>
        <location evidence="2">Membrane</location>
    </subcellularLocation>
</comment>
<name>A0ABD3GYN4_9MARC</name>
<dbReference type="InterPro" id="IPR042240">
    <property type="entry name" value="CHASE_sf"/>
</dbReference>
<evidence type="ECO:0000256" key="11">
    <source>
        <dbReference type="ARBA" id="ARBA00023012"/>
    </source>
</evidence>
<evidence type="ECO:0000256" key="8">
    <source>
        <dbReference type="ARBA" id="ARBA00022777"/>
    </source>
</evidence>
<feature type="domain" description="CHASE" evidence="17">
    <location>
        <begin position="125"/>
        <end position="296"/>
    </location>
</feature>
<dbReference type="CDD" id="cd17546">
    <property type="entry name" value="REC_hyHK_CKI1_RcsC-like"/>
    <property type="match status" value="1"/>
</dbReference>
<dbReference type="InterPro" id="IPR003594">
    <property type="entry name" value="HATPase_dom"/>
</dbReference>
<keyword evidence="9" id="KW-0067">ATP-binding</keyword>
<dbReference type="Gene3D" id="1.10.287.130">
    <property type="match status" value="1"/>
</dbReference>
<dbReference type="PRINTS" id="PR00344">
    <property type="entry name" value="BCTRLSENSOR"/>
</dbReference>
<dbReference type="SMART" id="SM00448">
    <property type="entry name" value="REC"/>
    <property type="match status" value="2"/>
</dbReference>
<comment type="caution">
    <text evidence="18">The sequence shown here is derived from an EMBL/GenBank/DDBJ whole genome shotgun (WGS) entry which is preliminary data.</text>
</comment>
<dbReference type="GO" id="GO:0000160">
    <property type="term" value="P:phosphorelay signal transduction system"/>
    <property type="evidence" value="ECO:0007669"/>
    <property type="project" value="UniProtKB-KW"/>
</dbReference>
<keyword evidence="5" id="KW-0808">Transferase</keyword>
<dbReference type="GO" id="GO:0005524">
    <property type="term" value="F:ATP binding"/>
    <property type="evidence" value="ECO:0007669"/>
    <property type="project" value="UniProtKB-KW"/>
</dbReference>
<dbReference type="Proteomes" id="UP001633002">
    <property type="component" value="Unassembled WGS sequence"/>
</dbReference>
<dbReference type="SUPFAM" id="SSF52172">
    <property type="entry name" value="CheY-like"/>
    <property type="match status" value="2"/>
</dbReference>
<dbReference type="InterPro" id="IPR005467">
    <property type="entry name" value="His_kinase_dom"/>
</dbReference>
<dbReference type="InterPro" id="IPR003661">
    <property type="entry name" value="HisK_dim/P_dom"/>
</dbReference>
<feature type="modified residue" description="4-aspartylphosphate" evidence="13">
    <location>
        <position position="981"/>
    </location>
</feature>
<evidence type="ECO:0000259" key="15">
    <source>
        <dbReference type="PROSITE" id="PS50109"/>
    </source>
</evidence>
<dbReference type="CDD" id="cd16922">
    <property type="entry name" value="HATPase_EvgS-ArcB-TorS-like"/>
    <property type="match status" value="1"/>
</dbReference>
<protein>
    <recommendedName>
        <fullName evidence="3">histidine kinase</fullName>
        <ecNumber evidence="3">2.7.13.3</ecNumber>
    </recommendedName>
</protein>
<evidence type="ECO:0000259" key="16">
    <source>
        <dbReference type="PROSITE" id="PS50110"/>
    </source>
</evidence>
<feature type="domain" description="Response regulatory" evidence="16">
    <location>
        <begin position="786"/>
        <end position="906"/>
    </location>
</feature>
<evidence type="ECO:0000259" key="17">
    <source>
        <dbReference type="PROSITE" id="PS50839"/>
    </source>
</evidence>
<feature type="transmembrane region" description="Helical" evidence="14">
    <location>
        <begin position="373"/>
        <end position="395"/>
    </location>
</feature>
<feature type="domain" description="Histidine kinase" evidence="15">
    <location>
        <begin position="435"/>
        <end position="760"/>
    </location>
</feature>
<dbReference type="EC" id="2.7.13.3" evidence="3"/>
<keyword evidence="12 14" id="KW-0472">Membrane</keyword>
<keyword evidence="7" id="KW-0547">Nucleotide-binding</keyword>
<keyword evidence="6 14" id="KW-0812">Transmembrane</keyword>
<evidence type="ECO:0000256" key="5">
    <source>
        <dbReference type="ARBA" id="ARBA00022679"/>
    </source>
</evidence>
<dbReference type="PANTHER" id="PTHR45339">
    <property type="entry name" value="HYBRID SIGNAL TRANSDUCTION HISTIDINE KINASE J"/>
    <property type="match status" value="1"/>
</dbReference>
<dbReference type="CDD" id="cd00082">
    <property type="entry name" value="HisKA"/>
    <property type="match status" value="1"/>
</dbReference>
<evidence type="ECO:0000256" key="7">
    <source>
        <dbReference type="ARBA" id="ARBA00022741"/>
    </source>
</evidence>
<evidence type="ECO:0000256" key="10">
    <source>
        <dbReference type="ARBA" id="ARBA00022989"/>
    </source>
</evidence>
<comment type="catalytic activity">
    <reaction evidence="1">
        <text>ATP + protein L-histidine = ADP + protein N-phospho-L-histidine.</text>
        <dbReference type="EC" id="2.7.13.3"/>
    </reaction>
</comment>
<feature type="modified residue" description="4-aspartylphosphate" evidence="13">
    <location>
        <position position="838"/>
    </location>
</feature>
<feature type="domain" description="Response regulatory" evidence="16">
    <location>
        <begin position="928"/>
        <end position="1090"/>
    </location>
</feature>
<dbReference type="PROSITE" id="PS50109">
    <property type="entry name" value="HIS_KIN"/>
    <property type="match status" value="1"/>
</dbReference>
<dbReference type="GO" id="GO:0016020">
    <property type="term" value="C:membrane"/>
    <property type="evidence" value="ECO:0007669"/>
    <property type="project" value="UniProtKB-SubCell"/>
</dbReference>
<dbReference type="InterPro" id="IPR036890">
    <property type="entry name" value="HATPase_C_sf"/>
</dbReference>
<dbReference type="AlphaFoldDB" id="A0ABD3GYN4"/>
<evidence type="ECO:0000256" key="12">
    <source>
        <dbReference type="ARBA" id="ARBA00023136"/>
    </source>
</evidence>
<dbReference type="SUPFAM" id="SSF47384">
    <property type="entry name" value="Homodimeric domain of signal transducing histidine kinase"/>
    <property type="match status" value="1"/>
</dbReference>
<dbReference type="Pfam" id="PF03924">
    <property type="entry name" value="CHASE"/>
    <property type="match status" value="1"/>
</dbReference>
<dbReference type="SMART" id="SM00388">
    <property type="entry name" value="HisKA"/>
    <property type="match status" value="1"/>
</dbReference>
<dbReference type="PROSITE" id="PS50110">
    <property type="entry name" value="RESPONSE_REGULATORY"/>
    <property type="match status" value="2"/>
</dbReference>
<feature type="transmembrane region" description="Helical" evidence="14">
    <location>
        <begin position="61"/>
        <end position="83"/>
    </location>
</feature>
<dbReference type="SUPFAM" id="SSF55874">
    <property type="entry name" value="ATPase domain of HSP90 chaperone/DNA topoisomerase II/histidine kinase"/>
    <property type="match status" value="2"/>
</dbReference>
<evidence type="ECO:0000313" key="19">
    <source>
        <dbReference type="Proteomes" id="UP001633002"/>
    </source>
</evidence>
<dbReference type="InterPro" id="IPR056839">
    <property type="entry name" value="Receiver_AHK4/CRE1_1st"/>
</dbReference>
<keyword evidence="10 14" id="KW-1133">Transmembrane helix</keyword>
<dbReference type="InterPro" id="IPR001789">
    <property type="entry name" value="Sig_transdc_resp-reg_receiver"/>
</dbReference>
<dbReference type="InterPro" id="IPR004358">
    <property type="entry name" value="Sig_transdc_His_kin-like_C"/>
</dbReference>
<dbReference type="Pfam" id="PF00072">
    <property type="entry name" value="Response_reg"/>
    <property type="match status" value="1"/>
</dbReference>
<evidence type="ECO:0000256" key="9">
    <source>
        <dbReference type="ARBA" id="ARBA00022840"/>
    </source>
</evidence>
<dbReference type="Gene3D" id="3.40.50.2300">
    <property type="match status" value="2"/>
</dbReference>
<dbReference type="Pfam" id="PF24896">
    <property type="entry name" value="Receiver_CRE1"/>
    <property type="match status" value="1"/>
</dbReference>
<dbReference type="InterPro" id="IPR036097">
    <property type="entry name" value="HisK_dim/P_sf"/>
</dbReference>
<accession>A0ABD3GYN4</accession>
<dbReference type="PROSITE" id="PS50839">
    <property type="entry name" value="CHASE"/>
    <property type="match status" value="1"/>
</dbReference>
<dbReference type="Gene3D" id="3.30.565.10">
    <property type="entry name" value="Histidine kinase-like ATPase, C-terminal domain"/>
    <property type="match status" value="1"/>
</dbReference>
<dbReference type="PANTHER" id="PTHR45339:SF6">
    <property type="entry name" value="SENSORY HISTIDINE PROTEIN KINASE"/>
    <property type="match status" value="1"/>
</dbReference>
<sequence length="1109" mass="124053">MVRSGLYTVDVEVDLFQMNRGGDSHIFGSHVASRGTMWGGTCRISMWLKKVNWNWTPARVLAVQVAFTALGIGCALGVGLVLYHNAVDSQIQEFKLKCHNRQQMVRAELANNLNTSNMILGLLTSGSDLEQRTWLAFTNKTVFLRPNSPRIGWLQMVTQDERADFEQRVNSSILQIFPNLTTTRRSDAPFYAPILFASYEAAEYLMVDFTTFHIVARAVSDARDFGVLAMTPPYRAIVGVPAAVWRVGNYLPYYGDAVPTTLEERRSSIQGWIGVTLDVERVFAAVLTRYRDDRSTPMDVGVIFHPKDKGDWLSAYNCSAVKETCEVAVYDPANRARGGDEWVASVPWRYGLQNLELRCYARHSVRINALKNVIGWPLLMTIVVLLCTVIVHLAIKRMQAIQKHVSDVEKMNTDLREAKLAAESADSAKSRFLATVSHEIRTPMNGVIGMTNLLMGTDLTSQQLEYLKIAQTSGNALISLINEVLDLSKIEAGKMELESVPFDIRVELDDVLCLFEDKVHSKQLEVLALVHDAVPKTLVGDPGRLRQVLINLVGNAMKFTKEGSIMICVRVDDSCNKTSLCSKAMKDVSKKFKSRNSLIRVAGNPDRTLKLNHSYDWHLRQNSANRTGHEASEHSGRSWVAPRLSMLNGSLSGRDTVEEWRNWRPKTFDKSSDDDKSSEFPAVKLVISVEDTGIGIPDHLQHRLFQPFHQADSSTSREFGGTGIGLSISQKLVELMQGNISVSSIPEKGSVFEFTVKVHEQRGKEGLEQNNAEWSEFGDEKLKGTRVLLLDEHPVRQEVIASYLRRLGVGVEGVDDKQKAIDILVQQDISSFQAIILDLQGMNFKQALELVRYFRDSSKLQTIAVLAVSTPLKAEVMKEVTEAGVTQTVFKPIRRTTLASGLLQAIGIKLQTPSRNLNADAKMLTGRRILVVDDNLVNRKVARAMLARYGAKVECVSGGMEAITALKNKELEMQFDLVFMDVQMPEMDGYEATRRIRQWEFESCTTCRQKSLGLTRYTSADLESGPGIFSVQSEESVQVKLCPHNRIPVVAITADVMKGTYDLCLRSGMDDYIPKPLDQKQLRQLLERTLNNELVGGSKRSISERKPLN</sequence>
<dbReference type="Pfam" id="PF00512">
    <property type="entry name" value="HisKA"/>
    <property type="match status" value="1"/>
</dbReference>
<keyword evidence="19" id="KW-1185">Reference proteome</keyword>
<evidence type="ECO:0000256" key="1">
    <source>
        <dbReference type="ARBA" id="ARBA00000085"/>
    </source>
</evidence>
<evidence type="ECO:0000256" key="4">
    <source>
        <dbReference type="ARBA" id="ARBA00022553"/>
    </source>
</evidence>
<evidence type="ECO:0000256" key="3">
    <source>
        <dbReference type="ARBA" id="ARBA00012438"/>
    </source>
</evidence>
<evidence type="ECO:0000256" key="6">
    <source>
        <dbReference type="ARBA" id="ARBA00022692"/>
    </source>
</evidence>
<reference evidence="18 19" key="1">
    <citation type="submission" date="2024-09" db="EMBL/GenBank/DDBJ databases">
        <title>Chromosome-scale assembly of Riccia sorocarpa.</title>
        <authorList>
            <person name="Paukszto L."/>
        </authorList>
    </citation>
    <scope>NUCLEOTIDE SEQUENCE [LARGE SCALE GENOMIC DNA]</scope>
    <source>
        <strain evidence="18">LP-2024</strain>
        <tissue evidence="18">Aerial parts of the thallus</tissue>
    </source>
</reference>
<dbReference type="InterPro" id="IPR011006">
    <property type="entry name" value="CheY-like_superfamily"/>
</dbReference>